<name>A0AAN7LYB0_TRANT</name>
<proteinExistence type="predicted"/>
<dbReference type="AlphaFoldDB" id="A0AAN7LYB0"/>
<sequence length="122" mass="13870">MEILKEDRPRCFSISLPHRQPSKKKGKDASQSLPHGQARERRVRDGSQSLPHPFTTSSQYMDDLTSYVLVRLTRTYMPLTTPSTTAQIGSSTPFLKALRSAPCHLARLERSQAACSKWIKKW</sequence>
<evidence type="ECO:0000313" key="3">
    <source>
        <dbReference type="Proteomes" id="UP001346149"/>
    </source>
</evidence>
<feature type="compositionally biased region" description="Basic and acidic residues" evidence="1">
    <location>
        <begin position="1"/>
        <end position="10"/>
    </location>
</feature>
<comment type="caution">
    <text evidence="2">The sequence shown here is derived from an EMBL/GenBank/DDBJ whole genome shotgun (WGS) entry which is preliminary data.</text>
</comment>
<gene>
    <name evidence="2" type="ORF">SAY86_019847</name>
</gene>
<protein>
    <submittedName>
        <fullName evidence="2">Uncharacterized protein</fullName>
    </submittedName>
</protein>
<evidence type="ECO:0000256" key="1">
    <source>
        <dbReference type="SAM" id="MobiDB-lite"/>
    </source>
</evidence>
<reference evidence="2 3" key="1">
    <citation type="journal article" date="2023" name="Hortic Res">
        <title>Pangenome of water caltrop reveals structural variations and asymmetric subgenome divergence after allopolyploidization.</title>
        <authorList>
            <person name="Zhang X."/>
            <person name="Chen Y."/>
            <person name="Wang L."/>
            <person name="Yuan Y."/>
            <person name="Fang M."/>
            <person name="Shi L."/>
            <person name="Lu R."/>
            <person name="Comes H.P."/>
            <person name="Ma Y."/>
            <person name="Chen Y."/>
            <person name="Huang G."/>
            <person name="Zhou Y."/>
            <person name="Zheng Z."/>
            <person name="Qiu Y."/>
        </authorList>
    </citation>
    <scope>NUCLEOTIDE SEQUENCE [LARGE SCALE GENOMIC DNA]</scope>
    <source>
        <strain evidence="2">F231</strain>
    </source>
</reference>
<feature type="compositionally biased region" description="Polar residues" evidence="1">
    <location>
        <begin position="46"/>
        <end position="58"/>
    </location>
</feature>
<feature type="region of interest" description="Disordered" evidence="1">
    <location>
        <begin position="1"/>
        <end position="58"/>
    </location>
</feature>
<dbReference type="EMBL" id="JAXQNO010000011">
    <property type="protein sequence ID" value="KAK4788528.1"/>
    <property type="molecule type" value="Genomic_DNA"/>
</dbReference>
<evidence type="ECO:0000313" key="2">
    <source>
        <dbReference type="EMBL" id="KAK4788528.1"/>
    </source>
</evidence>
<dbReference type="Proteomes" id="UP001346149">
    <property type="component" value="Unassembled WGS sequence"/>
</dbReference>
<keyword evidence="3" id="KW-1185">Reference proteome</keyword>
<organism evidence="2 3">
    <name type="scientific">Trapa natans</name>
    <name type="common">Water chestnut</name>
    <dbReference type="NCBI Taxonomy" id="22666"/>
    <lineage>
        <taxon>Eukaryota</taxon>
        <taxon>Viridiplantae</taxon>
        <taxon>Streptophyta</taxon>
        <taxon>Embryophyta</taxon>
        <taxon>Tracheophyta</taxon>
        <taxon>Spermatophyta</taxon>
        <taxon>Magnoliopsida</taxon>
        <taxon>eudicotyledons</taxon>
        <taxon>Gunneridae</taxon>
        <taxon>Pentapetalae</taxon>
        <taxon>rosids</taxon>
        <taxon>malvids</taxon>
        <taxon>Myrtales</taxon>
        <taxon>Lythraceae</taxon>
        <taxon>Trapa</taxon>
    </lineage>
</organism>
<accession>A0AAN7LYB0</accession>